<organism evidence="2 3">
    <name type="scientific">Caldibacillus debilis</name>
    <dbReference type="NCBI Taxonomy" id="301148"/>
    <lineage>
        <taxon>Bacteria</taxon>
        <taxon>Bacillati</taxon>
        <taxon>Bacillota</taxon>
        <taxon>Bacilli</taxon>
        <taxon>Bacillales</taxon>
        <taxon>Bacillaceae</taxon>
        <taxon>Caldibacillus</taxon>
    </lineage>
</organism>
<dbReference type="Proteomes" id="UP000075683">
    <property type="component" value="Unassembled WGS sequence"/>
</dbReference>
<keyword evidence="1" id="KW-0175">Coiled coil</keyword>
<evidence type="ECO:0000313" key="3">
    <source>
        <dbReference type="Proteomes" id="UP000075683"/>
    </source>
</evidence>
<dbReference type="EMBL" id="LQYT01000011">
    <property type="protein sequence ID" value="KYD22298.1"/>
    <property type="molecule type" value="Genomic_DNA"/>
</dbReference>
<name>A0A150MD43_9BACI</name>
<dbReference type="STRING" id="301148.B4135_1305"/>
<evidence type="ECO:0000313" key="2">
    <source>
        <dbReference type="EMBL" id="KYD22298.1"/>
    </source>
</evidence>
<feature type="coiled-coil region" evidence="1">
    <location>
        <begin position="3"/>
        <end position="30"/>
    </location>
</feature>
<proteinExistence type="predicted"/>
<sequence length="64" mass="7394">MKKMDFSSALEELELLLETAERRLSAAVKTEKRRLEREMDVQLVRLEKNVARLSYGNGAEKKAI</sequence>
<dbReference type="RefSeq" id="WP_020155884.1">
    <property type="nucleotide sequence ID" value="NZ_LQYT01000011.1"/>
</dbReference>
<accession>A0A150MD43</accession>
<dbReference type="AlphaFoldDB" id="A0A150MD43"/>
<protein>
    <submittedName>
        <fullName evidence="2">Uncharacterized protein</fullName>
    </submittedName>
</protein>
<gene>
    <name evidence="2" type="ORF">B4135_1305</name>
</gene>
<comment type="caution">
    <text evidence="2">The sequence shown here is derived from an EMBL/GenBank/DDBJ whole genome shotgun (WGS) entry which is preliminary data.</text>
</comment>
<reference evidence="2 3" key="1">
    <citation type="submission" date="2016-01" db="EMBL/GenBank/DDBJ databases">
        <title>Draft Genome Sequences of Seven Thermophilic Sporeformers Isolated from Foods.</title>
        <authorList>
            <person name="Berendsen E.M."/>
            <person name="Wells-Bennik M.H."/>
            <person name="Krawcyk A.O."/>
            <person name="De Jong A."/>
            <person name="Holsappel S."/>
            <person name="Eijlander R.T."/>
            <person name="Kuipers O.P."/>
        </authorList>
    </citation>
    <scope>NUCLEOTIDE SEQUENCE [LARGE SCALE GENOMIC DNA]</scope>
    <source>
        <strain evidence="2 3">B4135</strain>
    </source>
</reference>
<evidence type="ECO:0000256" key="1">
    <source>
        <dbReference type="SAM" id="Coils"/>
    </source>
</evidence>